<evidence type="ECO:0000313" key="5">
    <source>
        <dbReference type="EMBL" id="OJG35977.1"/>
    </source>
</evidence>
<reference evidence="5 6" key="1">
    <citation type="submission" date="2014-12" db="EMBL/GenBank/DDBJ databases">
        <title>Draft genome sequences of 29 type strains of Enterococci.</title>
        <authorList>
            <person name="Zhong Z."/>
            <person name="Sun Z."/>
            <person name="Liu W."/>
            <person name="Zhang W."/>
            <person name="Zhang H."/>
        </authorList>
    </citation>
    <scope>NUCLEOTIDE SEQUENCE [LARGE SCALE GENOMIC DNA]</scope>
    <source>
        <strain evidence="5 6">DSM 22802</strain>
    </source>
</reference>
<evidence type="ECO:0000259" key="3">
    <source>
        <dbReference type="Pfam" id="PF06030"/>
    </source>
</evidence>
<dbReference type="Proteomes" id="UP000183700">
    <property type="component" value="Unassembled WGS sequence"/>
</dbReference>
<sequence length="309" mass="34667">MKKIFSLVLSFILLFIYMPTTQAATFGFGASPIFPENQIDGASYFDLQVKKDQQQTLYIIVENFDDQPKTLEITPTTAFTNTIGQIEYSLNDHKPTSGPNFKELVSGPQTVHLEAKEQKQVAFQLTIPEKGFSGSLLGGFQILDQNAPTNGGIQQELAYVIGVMLREDKALPAPQLTLENFTTAKEDVAAKLANTSGRLISHYQLTGELRSITGKEISLTDQTISVAPHDSFTLQLPTEKPPTSGLYTIKLTIKGEKAFSFDRWVFLHQQNNQLQIYELALWPFILALAFILGSLILFIWKKRKEKRYV</sequence>
<dbReference type="Pfam" id="PF11797">
    <property type="entry name" value="WxLIP_HBD"/>
    <property type="match status" value="1"/>
</dbReference>
<proteinExistence type="predicted"/>
<dbReference type="Pfam" id="PF06030">
    <property type="entry name" value="WxLIP_PGBD"/>
    <property type="match status" value="1"/>
</dbReference>
<dbReference type="EMBL" id="JXKM01000004">
    <property type="protein sequence ID" value="OJG35977.1"/>
    <property type="molecule type" value="Genomic_DNA"/>
</dbReference>
<keyword evidence="6" id="KW-1185">Reference proteome</keyword>
<feature type="domain" description="WxL Interacting Protein peptidoglycan binding" evidence="3">
    <location>
        <begin position="28"/>
        <end position="142"/>
    </location>
</feature>
<accession>A0A1L8SV46</accession>
<keyword evidence="1" id="KW-0812">Transmembrane</keyword>
<gene>
    <name evidence="5" type="ORF">RV00_GL002121</name>
</gene>
<feature type="domain" description="WxL Interacting Protein host binding" evidence="4">
    <location>
        <begin position="151"/>
        <end position="257"/>
    </location>
</feature>
<organism evidence="5 6">
    <name type="scientific">Enterococcus devriesei</name>
    <dbReference type="NCBI Taxonomy" id="319970"/>
    <lineage>
        <taxon>Bacteria</taxon>
        <taxon>Bacillati</taxon>
        <taxon>Bacillota</taxon>
        <taxon>Bacilli</taxon>
        <taxon>Lactobacillales</taxon>
        <taxon>Enterococcaceae</taxon>
        <taxon>Enterococcus</taxon>
    </lineage>
</organism>
<protein>
    <submittedName>
        <fullName evidence="5">Uncharacterized protein</fullName>
    </submittedName>
</protein>
<dbReference type="InterPro" id="IPR010317">
    <property type="entry name" value="WxLIP_PGBD"/>
</dbReference>
<evidence type="ECO:0000256" key="1">
    <source>
        <dbReference type="SAM" id="Phobius"/>
    </source>
</evidence>
<dbReference type="RefSeq" id="WP_071861940.1">
    <property type="nucleotide sequence ID" value="NZ_JBHLVS010000013.1"/>
</dbReference>
<feature type="transmembrane region" description="Helical" evidence="1">
    <location>
        <begin position="279"/>
        <end position="300"/>
    </location>
</feature>
<evidence type="ECO:0000256" key="2">
    <source>
        <dbReference type="SAM" id="SignalP"/>
    </source>
</evidence>
<comment type="caution">
    <text evidence="5">The sequence shown here is derived from an EMBL/GenBank/DDBJ whole genome shotgun (WGS) entry which is preliminary data.</text>
</comment>
<dbReference type="STRING" id="319970.RV00_GL002121"/>
<evidence type="ECO:0000313" key="6">
    <source>
        <dbReference type="Proteomes" id="UP000183700"/>
    </source>
</evidence>
<name>A0A1L8SV46_9ENTE</name>
<dbReference type="InterPro" id="IPR021759">
    <property type="entry name" value="WxLIP_HBD"/>
</dbReference>
<dbReference type="AlphaFoldDB" id="A0A1L8SV46"/>
<keyword evidence="2" id="KW-0732">Signal</keyword>
<evidence type="ECO:0000259" key="4">
    <source>
        <dbReference type="Pfam" id="PF11797"/>
    </source>
</evidence>
<keyword evidence="1" id="KW-1133">Transmembrane helix</keyword>
<dbReference type="OrthoDB" id="2148359at2"/>
<feature type="chain" id="PRO_5009880301" evidence="2">
    <location>
        <begin position="24"/>
        <end position="309"/>
    </location>
</feature>
<feature type="signal peptide" evidence="2">
    <location>
        <begin position="1"/>
        <end position="23"/>
    </location>
</feature>
<keyword evidence="1" id="KW-0472">Membrane</keyword>